<feature type="chain" id="PRO_5019338208" evidence="2">
    <location>
        <begin position="19"/>
        <end position="374"/>
    </location>
</feature>
<sequence>MKSFTLLAVLGLVGYASAGYPFCKGQFASTTQHCTKFQFTKRAPPCVNTANCTTFYDISGLPDQGIDDHTAKMAQLITNVFENGNTVMGYAYVENLKDNRGLTKPPRDQTTFRCFAIVISHKVFSSPPLLSGYIGFTSGTNDAYTVVQEYNKRTNNKNNLYKFTPELARLSKLPFCDVKRGSVTKLGQPYFKAWEKSACTDPRFVETQIDVGRSMYLHPALKFAASVGVKSNIGKAFFYDTIIQHGWQFVEPLINIRRIIKLTGPRGKDSEQAYLIRFLNTRRSLMCCFPDNVWPPSADRVSDLTNLINSPAKWARNKDLKNPVNLAVYGVTVKGTENMNYDSSNCKKYKKSRGWSLPKGKSLPIPGSTKTCPK</sequence>
<dbReference type="EMBL" id="RBNJ01008573">
    <property type="protein sequence ID" value="RUS27352.1"/>
    <property type="molecule type" value="Genomic_DNA"/>
</dbReference>
<dbReference type="GO" id="GO:0016977">
    <property type="term" value="F:chitosanase activity"/>
    <property type="evidence" value="ECO:0007669"/>
    <property type="project" value="InterPro"/>
</dbReference>
<proteinExistence type="predicted"/>
<protein>
    <submittedName>
        <fullName evidence="3">Lysozyme-like domain-containing protein</fullName>
    </submittedName>
</protein>
<accession>A0A433QC61</accession>
<feature type="signal peptide" evidence="2">
    <location>
        <begin position="1"/>
        <end position="18"/>
    </location>
</feature>
<comment type="caution">
    <text evidence="3">The sequence shown here is derived from an EMBL/GenBank/DDBJ whole genome shotgun (WGS) entry which is preliminary data.</text>
</comment>
<dbReference type="Gene3D" id="1.20.141.10">
    <property type="entry name" value="Chitosanase, subunit A, domain 1"/>
    <property type="match status" value="1"/>
</dbReference>
<dbReference type="InterPro" id="IPR000400">
    <property type="entry name" value="Glyco_hydro_46"/>
</dbReference>
<evidence type="ECO:0000313" key="3">
    <source>
        <dbReference type="EMBL" id="RUS27352.1"/>
    </source>
</evidence>
<dbReference type="SUPFAM" id="SSF53955">
    <property type="entry name" value="Lysozyme-like"/>
    <property type="match status" value="1"/>
</dbReference>
<organism evidence="3 4">
    <name type="scientific">Jimgerdemannia flammicorona</name>
    <dbReference type="NCBI Taxonomy" id="994334"/>
    <lineage>
        <taxon>Eukaryota</taxon>
        <taxon>Fungi</taxon>
        <taxon>Fungi incertae sedis</taxon>
        <taxon>Mucoromycota</taxon>
        <taxon>Mucoromycotina</taxon>
        <taxon>Endogonomycetes</taxon>
        <taxon>Endogonales</taxon>
        <taxon>Endogonaceae</taxon>
        <taxon>Jimgerdemannia</taxon>
    </lineage>
</organism>
<dbReference type="InterPro" id="IPR023099">
    <property type="entry name" value="Glyco_hydro_46_N"/>
</dbReference>
<evidence type="ECO:0000313" key="4">
    <source>
        <dbReference type="Proteomes" id="UP000274822"/>
    </source>
</evidence>
<keyword evidence="2" id="KW-0732">Signal</keyword>
<name>A0A433QC61_9FUNG</name>
<gene>
    <name evidence="3" type="ORF">BC938DRAFT_483371</name>
</gene>
<keyword evidence="4" id="KW-1185">Reference proteome</keyword>
<evidence type="ECO:0000256" key="2">
    <source>
        <dbReference type="SAM" id="SignalP"/>
    </source>
</evidence>
<feature type="region of interest" description="Disordered" evidence="1">
    <location>
        <begin position="351"/>
        <end position="374"/>
    </location>
</feature>
<reference evidence="3 4" key="1">
    <citation type="journal article" date="2018" name="New Phytol.">
        <title>Phylogenomics of Endogonaceae and evolution of mycorrhizas within Mucoromycota.</title>
        <authorList>
            <person name="Chang Y."/>
            <person name="Desiro A."/>
            <person name="Na H."/>
            <person name="Sandor L."/>
            <person name="Lipzen A."/>
            <person name="Clum A."/>
            <person name="Barry K."/>
            <person name="Grigoriev I.V."/>
            <person name="Martin F.M."/>
            <person name="Stajich J.E."/>
            <person name="Smith M.E."/>
            <person name="Bonito G."/>
            <person name="Spatafora J.W."/>
        </authorList>
    </citation>
    <scope>NUCLEOTIDE SEQUENCE [LARGE SCALE GENOMIC DNA]</scope>
    <source>
        <strain evidence="3 4">AD002</strain>
    </source>
</reference>
<evidence type="ECO:0000256" key="1">
    <source>
        <dbReference type="SAM" id="MobiDB-lite"/>
    </source>
</evidence>
<dbReference type="Pfam" id="PF01374">
    <property type="entry name" value="Glyco_hydro_46"/>
    <property type="match status" value="1"/>
</dbReference>
<dbReference type="CDD" id="cd00978">
    <property type="entry name" value="chitosanase_GH46"/>
    <property type="match status" value="1"/>
</dbReference>
<dbReference type="InterPro" id="IPR023346">
    <property type="entry name" value="Lysozyme-like_dom_sf"/>
</dbReference>
<dbReference type="AlphaFoldDB" id="A0A433QC61"/>
<dbReference type="GO" id="GO:0005975">
    <property type="term" value="P:carbohydrate metabolic process"/>
    <property type="evidence" value="ECO:0007669"/>
    <property type="project" value="InterPro"/>
</dbReference>
<dbReference type="GO" id="GO:0005576">
    <property type="term" value="C:extracellular region"/>
    <property type="evidence" value="ECO:0007669"/>
    <property type="project" value="InterPro"/>
</dbReference>
<dbReference type="Gene3D" id="3.30.386.10">
    <property type="entry name" value="Chitosanase, subunit A, domain 2"/>
    <property type="match status" value="1"/>
</dbReference>
<dbReference type="Proteomes" id="UP000274822">
    <property type="component" value="Unassembled WGS sequence"/>
</dbReference>